<evidence type="ECO:0000259" key="5">
    <source>
        <dbReference type="Pfam" id="PF01103"/>
    </source>
</evidence>
<dbReference type="Proteomes" id="UP001501207">
    <property type="component" value="Unassembled WGS sequence"/>
</dbReference>
<proteinExistence type="predicted"/>
<comment type="subcellular location">
    <subcellularLocation>
        <location evidence="1">Membrane</location>
    </subcellularLocation>
</comment>
<keyword evidence="3" id="KW-0732">Signal</keyword>
<dbReference type="Pfam" id="PF00149">
    <property type="entry name" value="Metallophos"/>
    <property type="match status" value="1"/>
</dbReference>
<feature type="domain" description="Bacterial surface antigen (D15)" evidence="5">
    <location>
        <begin position="932"/>
        <end position="1187"/>
    </location>
</feature>
<dbReference type="Gene3D" id="2.40.160.50">
    <property type="entry name" value="membrane protein fhac: a member of the omp85/tpsb transporter family"/>
    <property type="match status" value="1"/>
</dbReference>
<gene>
    <name evidence="6" type="ORF">GCM10023143_35270</name>
</gene>
<accession>A0ABP8GAW3</accession>
<dbReference type="EMBL" id="BAABFN010000022">
    <property type="protein sequence ID" value="GAA4320821.1"/>
    <property type="molecule type" value="Genomic_DNA"/>
</dbReference>
<feature type="chain" id="PRO_5045313543" evidence="3">
    <location>
        <begin position="22"/>
        <end position="1201"/>
    </location>
</feature>
<evidence type="ECO:0000256" key="3">
    <source>
        <dbReference type="SAM" id="SignalP"/>
    </source>
</evidence>
<feature type="domain" description="Calcineurin-like phosphoesterase" evidence="4">
    <location>
        <begin position="28"/>
        <end position="223"/>
    </location>
</feature>
<reference evidence="7" key="1">
    <citation type="journal article" date="2019" name="Int. J. Syst. Evol. Microbiol.">
        <title>The Global Catalogue of Microorganisms (GCM) 10K type strain sequencing project: providing services to taxonomists for standard genome sequencing and annotation.</title>
        <authorList>
            <consortium name="The Broad Institute Genomics Platform"/>
            <consortium name="The Broad Institute Genome Sequencing Center for Infectious Disease"/>
            <person name="Wu L."/>
            <person name="Ma J."/>
        </authorList>
    </citation>
    <scope>NUCLEOTIDE SEQUENCE [LARGE SCALE GENOMIC DNA]</scope>
    <source>
        <strain evidence="7">JCM 17664</strain>
    </source>
</reference>
<evidence type="ECO:0000259" key="4">
    <source>
        <dbReference type="Pfam" id="PF00149"/>
    </source>
</evidence>
<evidence type="ECO:0000256" key="1">
    <source>
        <dbReference type="ARBA" id="ARBA00004370"/>
    </source>
</evidence>
<dbReference type="Pfam" id="PF01103">
    <property type="entry name" value="Omp85"/>
    <property type="match status" value="1"/>
</dbReference>
<organism evidence="6 7">
    <name type="scientific">Compostibacter hankyongensis</name>
    <dbReference type="NCBI Taxonomy" id="1007089"/>
    <lineage>
        <taxon>Bacteria</taxon>
        <taxon>Pseudomonadati</taxon>
        <taxon>Bacteroidota</taxon>
        <taxon>Chitinophagia</taxon>
        <taxon>Chitinophagales</taxon>
        <taxon>Chitinophagaceae</taxon>
        <taxon>Compostibacter</taxon>
    </lineage>
</organism>
<evidence type="ECO:0000313" key="7">
    <source>
        <dbReference type="Proteomes" id="UP001501207"/>
    </source>
</evidence>
<keyword evidence="2" id="KW-0472">Membrane</keyword>
<dbReference type="SUPFAM" id="SSF56300">
    <property type="entry name" value="Metallo-dependent phosphatases"/>
    <property type="match status" value="1"/>
</dbReference>
<feature type="signal peptide" evidence="3">
    <location>
        <begin position="1"/>
        <end position="21"/>
    </location>
</feature>
<dbReference type="RefSeq" id="WP_344981885.1">
    <property type="nucleotide sequence ID" value="NZ_BAABFN010000022.1"/>
</dbReference>
<evidence type="ECO:0000313" key="6">
    <source>
        <dbReference type="EMBL" id="GAA4320821.1"/>
    </source>
</evidence>
<sequence length="1201" mass="134614">MYLRYALAALLSIALSLPALAQDSIKYRMILIGDAGEMDPQQHHVIDDAAAHVLRNRTSVFFLGDNVYPRGMGLPGSKTEEAGKKILQSQFRPMRAAGAPVYFIPGNHDWDRMGPQGLAKIRQQWAYLASQHDSLLKLVPPDGCPGPVEISLTDSLTVIAFDSEWWLFPFDKANPEADCDCRTKDDVISSLESMAYDDRYKVIVLAAHHPFQSYGQHGGKFSWKDHLFPLTALNKNLYLPLPGVGSLYPFLRTVFTNPEDLKHPLYRDMIRRIDGAFAEAPNLVHAAGHEHGLQFIKNKQLQVVSGAGAKHAYARKGKHSLFAKANQGYVTADLLEGNALRFTYYLDGDTGVAPVFSYTEPYVPVKKQEDSAYAAVDTDSVMVRIHPGYDRVSGMHRFLFGENYRKEWAAPAKLPVIRISQVEGGLVPEKRGGGHQTRSLRLVDKQDREWVLRSVEKYPEAILPEQLRETFAKDWVGDNMSAQHPFSALVVPALADAAGIPHTRPVIGWVAPDKALGVYEKTFARTVCLLEQREPLGNSDNTPKMYGKLREDNDNTVDSLLFFRARLLDLLIADWDRHDDQWRWVDTLDGKGKHYIPVPRDRDQVFYTNEGLIPSVISRKWIAPKLQGFKGRIRDVGTFYFNGHQLNSWLLNQLSYPRWMEATRAFVATMTDSVLEAALRSLPDTDYAIRHDELLAKLKQRRDALPEASARYYRFLNRIVDIQTSDKNEQVTFTDTADGRLSLVIRKISKKGLPEQITFARIFDPGVTREIRLFVAGGDDKVTIRNTTSIRLRIVGGQGSKAYDVEESRHRIHVYGPPGTAAFAGAEERRVKTKLSADSANTAIVSTNPYNVAMPLLTGGYNRDDGLMLGAGVRFTQRGFRKTPYAGMQQLTLAHAFATRAYRARYKGEWIEALGHADITAAVNIMAPDNTQNFFGTGNNSVYDKSHTISYYRARFDLYELETALRFKTASGAYFSIGPAFQYYRYDSSENKNRFTRTSGATGTYDSAVLGKAKAHAGLLLNFVSDRRNNTLIPQWGTYVNVALSGFAGLNQAAGDYGRLTAEAALYKSINLKGTLVIGERIGGGIMLGKPAFYQSLFLGGQDNLLGFRKYRFAGTGMLYNNLELRIKLATFNGYILPGQLGLRGFYDVGRVWQKEEASQRWHQGVGGGLYFAPAEMALVSFVMGYSPEGWYPYIRFGFRF</sequence>
<dbReference type="InterPro" id="IPR000184">
    <property type="entry name" value="Bac_surfAg_D15"/>
</dbReference>
<evidence type="ECO:0000256" key="2">
    <source>
        <dbReference type="ARBA" id="ARBA00023136"/>
    </source>
</evidence>
<dbReference type="InterPro" id="IPR029052">
    <property type="entry name" value="Metallo-depent_PP-like"/>
</dbReference>
<dbReference type="InterPro" id="IPR004843">
    <property type="entry name" value="Calcineurin-like_PHP"/>
</dbReference>
<keyword evidence="7" id="KW-1185">Reference proteome</keyword>
<name>A0ABP8GAW3_9BACT</name>
<comment type="caution">
    <text evidence="6">The sequence shown here is derived from an EMBL/GenBank/DDBJ whole genome shotgun (WGS) entry which is preliminary data.</text>
</comment>
<dbReference type="Gene3D" id="3.60.21.10">
    <property type="match status" value="1"/>
</dbReference>
<protein>
    <submittedName>
        <fullName evidence="6">Metallophosphoesterase</fullName>
    </submittedName>
</protein>